<dbReference type="EMBL" id="VLKG01000007">
    <property type="protein sequence ID" value="TWH64805.1"/>
    <property type="molecule type" value="Genomic_DNA"/>
</dbReference>
<name>A0A562I298_9GAMM</name>
<organism evidence="1 2">
    <name type="scientific">Azomonas agilis</name>
    <dbReference type="NCBI Taxonomy" id="116849"/>
    <lineage>
        <taxon>Bacteria</taxon>
        <taxon>Pseudomonadati</taxon>
        <taxon>Pseudomonadota</taxon>
        <taxon>Gammaproteobacteria</taxon>
        <taxon>Pseudomonadales</taxon>
        <taxon>Pseudomonadaceae</taxon>
        <taxon>Azomonas</taxon>
    </lineage>
</organism>
<comment type="caution">
    <text evidence="1">The sequence shown here is derived from an EMBL/GenBank/DDBJ whole genome shotgun (WGS) entry which is preliminary data.</text>
</comment>
<sequence>MSFLSTGVTNKSKRFTTGLDSEIRHHIIATNKLVLIQICKSLCKAAMN</sequence>
<dbReference type="Proteomes" id="UP000319627">
    <property type="component" value="Unassembled WGS sequence"/>
</dbReference>
<keyword evidence="2" id="KW-1185">Reference proteome</keyword>
<accession>A0A562I298</accession>
<reference evidence="1 2" key="1">
    <citation type="submission" date="2019-07" db="EMBL/GenBank/DDBJ databases">
        <title>Genomic Encyclopedia of Type Strains, Phase I: the one thousand microbial genomes (KMG-I) project.</title>
        <authorList>
            <person name="Kyrpides N."/>
        </authorList>
    </citation>
    <scope>NUCLEOTIDE SEQUENCE [LARGE SCALE GENOMIC DNA]</scope>
    <source>
        <strain evidence="1 2">DSM 375</strain>
    </source>
</reference>
<gene>
    <name evidence="1" type="ORF">LX59_02153</name>
</gene>
<evidence type="ECO:0000313" key="1">
    <source>
        <dbReference type="EMBL" id="TWH64805.1"/>
    </source>
</evidence>
<evidence type="ECO:0000313" key="2">
    <source>
        <dbReference type="Proteomes" id="UP000319627"/>
    </source>
</evidence>
<proteinExistence type="predicted"/>
<dbReference type="AlphaFoldDB" id="A0A562I298"/>
<protein>
    <submittedName>
        <fullName evidence="1">Uncharacterized protein</fullName>
    </submittedName>
</protein>